<reference evidence="5 6" key="1">
    <citation type="submission" date="2017-02" db="EMBL/GenBank/DDBJ databases">
        <authorList>
            <person name="Peterson S.W."/>
        </authorList>
    </citation>
    <scope>NUCLEOTIDE SEQUENCE [LARGE SCALE GENOMIC DNA]</scope>
    <source>
        <strain evidence="5 6">DSM 22323</strain>
    </source>
</reference>
<evidence type="ECO:0000256" key="2">
    <source>
        <dbReference type="ARBA" id="ARBA00023125"/>
    </source>
</evidence>
<evidence type="ECO:0000256" key="1">
    <source>
        <dbReference type="ARBA" id="ARBA00023015"/>
    </source>
</evidence>
<evidence type="ECO:0000313" key="6">
    <source>
        <dbReference type="Proteomes" id="UP000191112"/>
    </source>
</evidence>
<dbReference type="STRING" id="619805.SAMN05660477_00378"/>
<dbReference type="PANTHER" id="PTHR33204:SF29">
    <property type="entry name" value="TRANSCRIPTIONAL REGULATOR"/>
    <property type="match status" value="1"/>
</dbReference>
<feature type="domain" description="HTH hxlR-type" evidence="4">
    <location>
        <begin position="19"/>
        <end position="107"/>
    </location>
</feature>
<dbReference type="Proteomes" id="UP000191112">
    <property type="component" value="Unassembled WGS sequence"/>
</dbReference>
<proteinExistence type="predicted"/>
<dbReference type="InterPro" id="IPR002577">
    <property type="entry name" value="HTH_HxlR"/>
</dbReference>
<dbReference type="Pfam" id="PF01638">
    <property type="entry name" value="HxlR"/>
    <property type="match status" value="1"/>
</dbReference>
<sequence>MKKQNSTNSINEEILQSFCKTHTILSQITGRWKVSIIFSLKENTKNYSELRLEIPNLTDRVLAKQLKELLSDEIVENKKTKTKSEYNLSKKGQKILQLLEYVKKLEL</sequence>
<keyword evidence="6" id="KW-1185">Reference proteome</keyword>
<dbReference type="Gene3D" id="1.10.10.10">
    <property type="entry name" value="Winged helix-like DNA-binding domain superfamily/Winged helix DNA-binding domain"/>
    <property type="match status" value="1"/>
</dbReference>
<keyword evidence="3" id="KW-0804">Transcription</keyword>
<name>A0A1T5CV58_9FLAO</name>
<dbReference type="RefSeq" id="WP_032132837.1">
    <property type="nucleotide sequence ID" value="NZ_FUYZ01000001.1"/>
</dbReference>
<dbReference type="InterPro" id="IPR036388">
    <property type="entry name" value="WH-like_DNA-bd_sf"/>
</dbReference>
<evidence type="ECO:0000256" key="3">
    <source>
        <dbReference type="ARBA" id="ARBA00023163"/>
    </source>
</evidence>
<dbReference type="PROSITE" id="PS51118">
    <property type="entry name" value="HTH_HXLR"/>
    <property type="match status" value="1"/>
</dbReference>
<accession>A0A1T5CV58</accession>
<dbReference type="GO" id="GO:0003677">
    <property type="term" value="F:DNA binding"/>
    <property type="evidence" value="ECO:0007669"/>
    <property type="project" value="UniProtKB-KW"/>
</dbReference>
<dbReference type="OrthoDB" id="9797599at2"/>
<organism evidence="5 6">
    <name type="scientific">Soonwooa buanensis</name>
    <dbReference type="NCBI Taxonomy" id="619805"/>
    <lineage>
        <taxon>Bacteria</taxon>
        <taxon>Pseudomonadati</taxon>
        <taxon>Bacteroidota</taxon>
        <taxon>Flavobacteriia</taxon>
        <taxon>Flavobacteriales</taxon>
        <taxon>Weeksellaceae</taxon>
        <taxon>Chryseobacterium group</taxon>
        <taxon>Soonwooa</taxon>
    </lineage>
</organism>
<evidence type="ECO:0000259" key="4">
    <source>
        <dbReference type="PROSITE" id="PS51118"/>
    </source>
</evidence>
<dbReference type="EMBL" id="FUYZ01000001">
    <property type="protein sequence ID" value="SKB63342.1"/>
    <property type="molecule type" value="Genomic_DNA"/>
</dbReference>
<dbReference type="InterPro" id="IPR036390">
    <property type="entry name" value="WH_DNA-bd_sf"/>
</dbReference>
<evidence type="ECO:0000313" key="5">
    <source>
        <dbReference type="EMBL" id="SKB63342.1"/>
    </source>
</evidence>
<keyword evidence="2" id="KW-0238">DNA-binding</keyword>
<dbReference type="PANTHER" id="PTHR33204">
    <property type="entry name" value="TRANSCRIPTIONAL REGULATOR, MARR FAMILY"/>
    <property type="match status" value="1"/>
</dbReference>
<keyword evidence="1" id="KW-0805">Transcription regulation</keyword>
<protein>
    <submittedName>
        <fullName evidence="5">Transcriptional regulator, HxlR family</fullName>
    </submittedName>
</protein>
<gene>
    <name evidence="5" type="ORF">SAMN05660477_00378</name>
</gene>
<dbReference type="SUPFAM" id="SSF46785">
    <property type="entry name" value="Winged helix' DNA-binding domain"/>
    <property type="match status" value="1"/>
</dbReference>
<dbReference type="AlphaFoldDB" id="A0A1T5CV58"/>